<dbReference type="InterPro" id="IPR001646">
    <property type="entry name" value="5peptide_repeat"/>
</dbReference>
<comment type="caution">
    <text evidence="3">The sequence shown here is derived from an EMBL/GenBank/DDBJ whole genome shotgun (WGS) entry which is preliminary data.</text>
</comment>
<feature type="domain" description="DUF2169" evidence="2">
    <location>
        <begin position="25"/>
        <end position="297"/>
    </location>
</feature>
<evidence type="ECO:0000256" key="1">
    <source>
        <dbReference type="SAM" id="Coils"/>
    </source>
</evidence>
<dbReference type="RefSeq" id="WP_237359627.1">
    <property type="nucleotide sequence ID" value="NZ_CAKLDM010000001.1"/>
</dbReference>
<dbReference type="SUPFAM" id="SSF141571">
    <property type="entry name" value="Pentapeptide repeat-like"/>
    <property type="match status" value="2"/>
</dbReference>
<name>A0ABM8ZYW4_9VIBR</name>
<dbReference type="Pfam" id="PF09937">
    <property type="entry name" value="DUF2169"/>
    <property type="match status" value="1"/>
</dbReference>
<reference evidence="3" key="1">
    <citation type="submission" date="2021-11" db="EMBL/GenBank/DDBJ databases">
        <authorList>
            <person name="Rodrigo-Torres L."/>
            <person name="Arahal R. D."/>
            <person name="Lucena T."/>
        </authorList>
    </citation>
    <scope>NUCLEOTIDE SEQUENCE</scope>
    <source>
        <strain evidence="3">CECT 7928</strain>
    </source>
</reference>
<gene>
    <name evidence="3" type="ORF">VMF7928_00218</name>
</gene>
<protein>
    <recommendedName>
        <fullName evidence="2">DUF2169 domain-containing protein</fullName>
    </recommendedName>
</protein>
<organism evidence="3 4">
    <name type="scientific">Vibrio marisflavi CECT 7928</name>
    <dbReference type="NCBI Taxonomy" id="634439"/>
    <lineage>
        <taxon>Bacteria</taxon>
        <taxon>Pseudomonadati</taxon>
        <taxon>Pseudomonadota</taxon>
        <taxon>Gammaproteobacteria</taxon>
        <taxon>Vibrionales</taxon>
        <taxon>Vibrionaceae</taxon>
        <taxon>Vibrio</taxon>
    </lineage>
</organism>
<dbReference type="InterPro" id="IPR051082">
    <property type="entry name" value="Pentapeptide-BTB/POZ_domain"/>
</dbReference>
<evidence type="ECO:0000313" key="3">
    <source>
        <dbReference type="EMBL" id="CAH0536124.1"/>
    </source>
</evidence>
<keyword evidence="1" id="KW-0175">Coiled coil</keyword>
<dbReference type="Gene3D" id="2.160.20.80">
    <property type="entry name" value="E3 ubiquitin-protein ligase SopA"/>
    <property type="match status" value="3"/>
</dbReference>
<keyword evidence="4" id="KW-1185">Reference proteome</keyword>
<proteinExistence type="predicted"/>
<accession>A0ABM8ZYW4</accession>
<sequence>MRVIKSLNQGILTHSFVVAGKPREAVTAIYGFDLLDPNKRLSEQQLWQRCVELLGDVPLDLGMPKVQGEWLVCGSAYTGDKERQAVRVSAQVGMQHKALDVLGRRHWQKSRYGLSLSHPENFEQMPIRWGYAVRGEGATMNPVGISPPPNKNEAQGQLHAGIYYPGESQSEWSAKPRPAGFMPVDIMQPKRQKLLGTYNEEWQQTTWPNYAKDFDPLFYNVAPEDQRIAGYFQGGEPYALVNLHPDYETIQGKIPYFQPRAFLRRVVGENLVVSEVPLHCDTLWMFPDTNTGILLFHGSAPIDDEEGLDIQEVLLSEDPHGSVPKPIEYYVELFDRAQTTEYIAEQIGIDMSPMEEAKADIAKAEKLMEDAPKYMQFRIDQVKGATPSPQTSMVKANQVMMAQLDDRIASLAEMEKHLEKNPVNPDVKASVVKGQKELAGAKDKLAENIQNLSEMKNKVAGVSTKLSAFPDKLEKDKQDLESQLDELGDQFEIKHTWSDQASSLVYLANQNLTVKKFDEKKEQLESLGFRELYFQMYLLGWIDEQTPFIPEHWQLDGPVERETYGPGWVFAQHKEGEIKSITIRPDNISSAEADYLIAGSEAVGWHSGVEAPAKIIVTDLVSSWILAQALADYTDIIFLKEAGEQLDPEVEKALDESDHIYLACSSKTPLKDWQERFAKIKPLYYPQDVEIVHFHQQEIEPLTWLNEQLHSVLYAHLCDYKKQRCEERQKEVSPKQIYSQMKAHSDQKAVEAFGFNPMEHDDPVGFKMQQALNNLNSTMKSRPDAQRYDTYLDEVKKQFAEAKVKYNQPPELFADDSSELKKRFSDIKQQLDTASKKQNVPVEKMIDKEEFAQFEEKMMAMMVEMEPLKEKLKDLQGQMNQDEDRDYQELTRQDVIYRYAARLSFAKKNLSELDLSGIDLSGASFQDAILSKTNFSGCNLSGCQFSNAIADEADFTQSNVSKAQFHHAILTQTSFVKAEAKLADFSHATMVESNLAQANLTKTVWSSAMANQSCFVQADLRQSDLSNGVFIEADFTQADMKQSLTGQAVFNDATLRSADLRLSKGNKAIFWGVKGEGSQWDRAQLNGVRFGPVDLTKAHGRYADFSNCLVKGATFDKADFRGSNFSRGFMDSMQANHTLFDGANLCNAQLTRGNFQHSSFKAVNGMQSTLFRSQFQHADLYASNFYSADFRKIEFGNTHLKGINVDTTILHHKLEIFDEQE</sequence>
<dbReference type="PANTHER" id="PTHR14136:SF17">
    <property type="entry name" value="BTB_POZ DOMAIN-CONTAINING PROTEIN KCTD9"/>
    <property type="match status" value="1"/>
</dbReference>
<dbReference type="InterPro" id="IPR018683">
    <property type="entry name" value="DUF2169"/>
</dbReference>
<dbReference type="Proteomes" id="UP000838748">
    <property type="component" value="Unassembled WGS sequence"/>
</dbReference>
<dbReference type="PANTHER" id="PTHR14136">
    <property type="entry name" value="BTB_POZ DOMAIN-CONTAINING PROTEIN KCTD9"/>
    <property type="match status" value="1"/>
</dbReference>
<dbReference type="EMBL" id="CAKLDM010000001">
    <property type="protein sequence ID" value="CAH0536124.1"/>
    <property type="molecule type" value="Genomic_DNA"/>
</dbReference>
<feature type="coiled-coil region" evidence="1">
    <location>
        <begin position="401"/>
        <end position="527"/>
    </location>
</feature>
<evidence type="ECO:0000313" key="4">
    <source>
        <dbReference type="Proteomes" id="UP000838748"/>
    </source>
</evidence>
<evidence type="ECO:0000259" key="2">
    <source>
        <dbReference type="Pfam" id="PF09937"/>
    </source>
</evidence>
<dbReference type="Pfam" id="PF00805">
    <property type="entry name" value="Pentapeptide"/>
    <property type="match status" value="3"/>
</dbReference>